<feature type="transmembrane region" description="Helical" evidence="1">
    <location>
        <begin position="6"/>
        <end position="28"/>
    </location>
</feature>
<protein>
    <submittedName>
        <fullName evidence="2">Uncharacterized protein</fullName>
    </submittedName>
</protein>
<dbReference type="Proteomes" id="UP000886653">
    <property type="component" value="Unassembled WGS sequence"/>
</dbReference>
<proteinExistence type="predicted"/>
<accession>A0A9P6NVX8</accession>
<dbReference type="OrthoDB" id="10289843at2759"/>
<keyword evidence="1" id="KW-0812">Transmembrane</keyword>
<name>A0A9P6NVX8_9BASI</name>
<keyword evidence="3" id="KW-1185">Reference proteome</keyword>
<feature type="non-terminal residue" evidence="2">
    <location>
        <position position="1"/>
    </location>
</feature>
<organism evidence="2 3">
    <name type="scientific">Cronartium quercuum f. sp. fusiforme G11</name>
    <dbReference type="NCBI Taxonomy" id="708437"/>
    <lineage>
        <taxon>Eukaryota</taxon>
        <taxon>Fungi</taxon>
        <taxon>Dikarya</taxon>
        <taxon>Basidiomycota</taxon>
        <taxon>Pucciniomycotina</taxon>
        <taxon>Pucciniomycetes</taxon>
        <taxon>Pucciniales</taxon>
        <taxon>Coleosporiaceae</taxon>
        <taxon>Cronartium</taxon>
    </lineage>
</organism>
<keyword evidence="1" id="KW-1133">Transmembrane helix</keyword>
<sequence length="77" mass="8856">KKCNMLVFHAVATFVCTLVHLLVPIWQLKYLTDQSFLMFLCNTDWWIITQLGLDGPFVVLGNMRANVLKVLNDNESN</sequence>
<evidence type="ECO:0000256" key="1">
    <source>
        <dbReference type="SAM" id="Phobius"/>
    </source>
</evidence>
<dbReference type="AlphaFoldDB" id="A0A9P6NVX8"/>
<gene>
    <name evidence="2" type="ORF">CROQUDRAFT_37029</name>
</gene>
<comment type="caution">
    <text evidence="2">The sequence shown here is derived from an EMBL/GenBank/DDBJ whole genome shotgun (WGS) entry which is preliminary data.</text>
</comment>
<dbReference type="EMBL" id="MU167214">
    <property type="protein sequence ID" value="KAG0151174.1"/>
    <property type="molecule type" value="Genomic_DNA"/>
</dbReference>
<reference evidence="2" key="1">
    <citation type="submission" date="2013-11" db="EMBL/GenBank/DDBJ databases">
        <title>Genome sequence of the fusiform rust pathogen reveals effectors for host alternation and coevolution with pine.</title>
        <authorList>
            <consortium name="DOE Joint Genome Institute"/>
            <person name="Smith K."/>
            <person name="Pendleton A."/>
            <person name="Kubisiak T."/>
            <person name="Anderson C."/>
            <person name="Salamov A."/>
            <person name="Aerts A."/>
            <person name="Riley R."/>
            <person name="Clum A."/>
            <person name="Lindquist E."/>
            <person name="Ence D."/>
            <person name="Campbell M."/>
            <person name="Kronenberg Z."/>
            <person name="Feau N."/>
            <person name="Dhillon B."/>
            <person name="Hamelin R."/>
            <person name="Burleigh J."/>
            <person name="Smith J."/>
            <person name="Yandell M."/>
            <person name="Nelson C."/>
            <person name="Grigoriev I."/>
            <person name="Davis J."/>
        </authorList>
    </citation>
    <scope>NUCLEOTIDE SEQUENCE</scope>
    <source>
        <strain evidence="2">G11</strain>
    </source>
</reference>
<evidence type="ECO:0000313" key="2">
    <source>
        <dbReference type="EMBL" id="KAG0151174.1"/>
    </source>
</evidence>
<evidence type="ECO:0000313" key="3">
    <source>
        <dbReference type="Proteomes" id="UP000886653"/>
    </source>
</evidence>
<keyword evidence="1" id="KW-0472">Membrane</keyword>